<feature type="non-terminal residue" evidence="1">
    <location>
        <position position="55"/>
    </location>
</feature>
<dbReference type="AlphaFoldDB" id="A0A6H5H6T1"/>
<reference evidence="1 2" key="1">
    <citation type="submission" date="2020-02" db="EMBL/GenBank/DDBJ databases">
        <authorList>
            <person name="Ferguson B K."/>
        </authorList>
    </citation>
    <scope>NUCLEOTIDE SEQUENCE [LARGE SCALE GENOMIC DNA]</scope>
</reference>
<dbReference type="EMBL" id="CADCXU010023804">
    <property type="protein sequence ID" value="CAB0011189.1"/>
    <property type="molecule type" value="Genomic_DNA"/>
</dbReference>
<name>A0A6H5H6T1_9HEMI</name>
<evidence type="ECO:0000313" key="1">
    <source>
        <dbReference type="EMBL" id="CAB0011189.1"/>
    </source>
</evidence>
<dbReference type="Proteomes" id="UP000479000">
    <property type="component" value="Unassembled WGS sequence"/>
</dbReference>
<protein>
    <submittedName>
        <fullName evidence="1">Uncharacterized protein</fullName>
    </submittedName>
</protein>
<organism evidence="1 2">
    <name type="scientific">Nesidiocoris tenuis</name>
    <dbReference type="NCBI Taxonomy" id="355587"/>
    <lineage>
        <taxon>Eukaryota</taxon>
        <taxon>Metazoa</taxon>
        <taxon>Ecdysozoa</taxon>
        <taxon>Arthropoda</taxon>
        <taxon>Hexapoda</taxon>
        <taxon>Insecta</taxon>
        <taxon>Pterygota</taxon>
        <taxon>Neoptera</taxon>
        <taxon>Paraneoptera</taxon>
        <taxon>Hemiptera</taxon>
        <taxon>Heteroptera</taxon>
        <taxon>Panheteroptera</taxon>
        <taxon>Cimicomorpha</taxon>
        <taxon>Miridae</taxon>
        <taxon>Dicyphina</taxon>
        <taxon>Nesidiocoris</taxon>
    </lineage>
</organism>
<gene>
    <name evidence="1" type="ORF">NTEN_LOCUS16182</name>
</gene>
<keyword evidence="2" id="KW-1185">Reference proteome</keyword>
<sequence length="55" mass="6558">MFCRHQLHNVQSPHPPYCRQGVVPDVPCRPQGEDWNQPRTILQPIIFLRNRRLVI</sequence>
<accession>A0A6H5H6T1</accession>
<evidence type="ECO:0000313" key="2">
    <source>
        <dbReference type="Proteomes" id="UP000479000"/>
    </source>
</evidence>
<proteinExistence type="predicted"/>